<keyword evidence="3" id="KW-1185">Reference proteome</keyword>
<keyword evidence="1" id="KW-0812">Transmembrane</keyword>
<dbReference type="Pfam" id="PF04240">
    <property type="entry name" value="Caroten_synth"/>
    <property type="match status" value="1"/>
</dbReference>
<feature type="transmembrane region" description="Helical" evidence="1">
    <location>
        <begin position="258"/>
        <end position="277"/>
    </location>
</feature>
<gene>
    <name evidence="2" type="ORF">JK358_25620</name>
</gene>
<dbReference type="EMBL" id="JAERRJ010000010">
    <property type="protein sequence ID" value="MBL1077786.1"/>
    <property type="molecule type" value="Genomic_DNA"/>
</dbReference>
<dbReference type="InterPro" id="IPR007354">
    <property type="entry name" value="CruF-like"/>
</dbReference>
<reference evidence="2 3" key="1">
    <citation type="submission" date="2021-01" db="EMBL/GenBank/DDBJ databases">
        <title>WGS of actinomycetes isolated from Thailand.</title>
        <authorList>
            <person name="Thawai C."/>
        </authorList>
    </citation>
    <scope>NUCLEOTIDE SEQUENCE [LARGE SCALE GENOMIC DNA]</scope>
    <source>
        <strain evidence="2 3">LPG 2</strain>
    </source>
</reference>
<accession>A0ABS1MB37</accession>
<dbReference type="PANTHER" id="PTHR39419:SF1">
    <property type="entry name" value="SLL0814 PROTEIN"/>
    <property type="match status" value="1"/>
</dbReference>
<proteinExistence type="predicted"/>
<feature type="transmembrane region" description="Helical" evidence="1">
    <location>
        <begin position="231"/>
        <end position="252"/>
    </location>
</feature>
<protein>
    <submittedName>
        <fullName evidence="2">Carotenoid biosynthesis protein</fullName>
    </submittedName>
</protein>
<dbReference type="RefSeq" id="WP_201951765.1">
    <property type="nucleotide sequence ID" value="NZ_JAERRJ010000010.1"/>
</dbReference>
<feature type="transmembrane region" description="Helical" evidence="1">
    <location>
        <begin position="202"/>
        <end position="219"/>
    </location>
</feature>
<feature type="transmembrane region" description="Helical" evidence="1">
    <location>
        <begin position="97"/>
        <end position="121"/>
    </location>
</feature>
<sequence>MNRVQVAAIPAVLLVLVQISYPLTHGAARDHVTIAVVLLSAGAALIHAALTRGVRWAAGLVMIVSGAGLLAEIAGIATGFPFGCYEYASGRIGPEIAGVPVVVPLAWTGGVYPVWVVAGLLSARVTAARATATGAATTAPGRTRPAAAVPSSRAVLRISLTAVGAVGWDLFLDPQMVADGQWTWCSPVAGLPGLPEIPVTNYLGWLGVAFVMAGLLELWDRTAPDNRAALVVPVSVFLWTWLGSTLAHAVFLGLPVSAVYGFAGLGVLGIPLVRGLLARRITLGPGGHGTM</sequence>
<evidence type="ECO:0000313" key="3">
    <source>
        <dbReference type="Proteomes" id="UP000602198"/>
    </source>
</evidence>
<dbReference type="Proteomes" id="UP000602198">
    <property type="component" value="Unassembled WGS sequence"/>
</dbReference>
<feature type="transmembrane region" description="Helical" evidence="1">
    <location>
        <begin position="154"/>
        <end position="172"/>
    </location>
</feature>
<comment type="caution">
    <text evidence="2">The sequence shown here is derived from an EMBL/GenBank/DDBJ whole genome shotgun (WGS) entry which is preliminary data.</text>
</comment>
<dbReference type="PANTHER" id="PTHR39419">
    <property type="entry name" value="SLL0814 PROTEIN"/>
    <property type="match status" value="1"/>
</dbReference>
<keyword evidence="1" id="KW-1133">Transmembrane helix</keyword>
<name>A0ABS1MB37_9NOCA</name>
<feature type="transmembrane region" description="Helical" evidence="1">
    <location>
        <begin position="32"/>
        <end position="50"/>
    </location>
</feature>
<keyword evidence="1" id="KW-0472">Membrane</keyword>
<evidence type="ECO:0000313" key="2">
    <source>
        <dbReference type="EMBL" id="MBL1077786.1"/>
    </source>
</evidence>
<evidence type="ECO:0000256" key="1">
    <source>
        <dbReference type="SAM" id="Phobius"/>
    </source>
</evidence>
<organism evidence="2 3">
    <name type="scientific">Nocardia acididurans</name>
    <dbReference type="NCBI Taxonomy" id="2802282"/>
    <lineage>
        <taxon>Bacteria</taxon>
        <taxon>Bacillati</taxon>
        <taxon>Actinomycetota</taxon>
        <taxon>Actinomycetes</taxon>
        <taxon>Mycobacteriales</taxon>
        <taxon>Nocardiaceae</taxon>
        <taxon>Nocardia</taxon>
    </lineage>
</organism>
<feature type="transmembrane region" description="Helical" evidence="1">
    <location>
        <begin position="57"/>
        <end position="77"/>
    </location>
</feature>